<sequence>MKTLQENLKLFYLGLENGEPFLYKNKDLTTHALIIGMTGSGKTGLGITLLEEAAIDNIPSIIIDPKGDLTNLALTFPQMRAEDFEPYIDETEAQNKGLSVREYAEQTANTWREGIEGSYQDLARVELLKNSADFRIYTPKSSAGLGISLLSDFEAPKGLNEEDLNNYVGGIATSVLSLAGISSDNLSSPEFLLISQILTYHFNKGEGVSVVDLIAQIGNPPFDKIGVFDVNTFFPSDKRMALAMKINALIASPSFKLWCEGERLNIAKMLFDENGRARANIFSIAHLNDDERMFFVTLLLGEMIKWMRTTSGTSSLRAVLYMDEIYGFFPPNGNPPSKTPMLTLLKQARAFGLGCVLSTQNPVDLDYKGLSNIGTWFIGRLQTAQDKERVISGLSGIGSNPIDKSVLMEKISNLKKRSFLVKNINEDVLRVIETRFALSYLKGPLSNEQISNLMKDKKAEISSVSGAAQGVKSAGAAKPVVSAEISQLYSYGASLELSPYLYASAKMRFCDKGVDFTQQRTYLLALSDVSEIDWSEASTREVANLSGQEQAGSLYGALPSFIAGAKNLNAQLKSFKEWLYRNERLELFSALDLLSKPGESREEFFVRLGDRANEALEAKTDEITAKFEKEKARLEDKISRASEKYEKEKGDVLSRGVDAALNIGGAILGAFLGRSRSAGNISKAISGAKSAHKILNERSEAKNAQNSLNALQDELEVLTQKFEAEVDALKQSLDLKNIKLETKEISPKKTDIYDEKISLLWKS</sequence>
<dbReference type="OrthoDB" id="9758751at2"/>
<evidence type="ECO:0000313" key="4">
    <source>
        <dbReference type="Proteomes" id="UP000005709"/>
    </source>
</evidence>
<dbReference type="PANTHER" id="PTHR30121:SF6">
    <property type="entry name" value="SLR6007 PROTEIN"/>
    <property type="match status" value="1"/>
</dbReference>
<dbReference type="Gene3D" id="3.40.50.300">
    <property type="entry name" value="P-loop containing nucleotide triphosphate hydrolases"/>
    <property type="match status" value="2"/>
</dbReference>
<comment type="caution">
    <text evidence="3">The sequence shown here is derived from an EMBL/GenBank/DDBJ whole genome shotgun (WGS) entry which is preliminary data.</text>
</comment>
<dbReference type="EMBL" id="ACYG01000024">
    <property type="protein sequence ID" value="EEV17681.1"/>
    <property type="molecule type" value="Genomic_DNA"/>
</dbReference>
<feature type="coiled-coil region" evidence="1">
    <location>
        <begin position="613"/>
        <end position="651"/>
    </location>
</feature>
<evidence type="ECO:0000259" key="2">
    <source>
        <dbReference type="Pfam" id="PF01935"/>
    </source>
</evidence>
<dbReference type="Proteomes" id="UP000005709">
    <property type="component" value="Unassembled WGS sequence"/>
</dbReference>
<name>C8PHR7_9BACT</name>
<dbReference type="AlphaFoldDB" id="C8PHR7"/>
<dbReference type="Pfam" id="PF01935">
    <property type="entry name" value="DUF87"/>
    <property type="match status" value="1"/>
</dbReference>
<protein>
    <recommendedName>
        <fullName evidence="2">Helicase HerA central domain-containing protein</fullName>
    </recommendedName>
</protein>
<dbReference type="RefSeq" id="WP_005871255.1">
    <property type="nucleotide sequence ID" value="NZ_ACYG01000024.1"/>
</dbReference>
<feature type="domain" description="Helicase HerA central" evidence="2">
    <location>
        <begin position="22"/>
        <end position="90"/>
    </location>
</feature>
<dbReference type="InterPro" id="IPR051162">
    <property type="entry name" value="T4SS_component"/>
</dbReference>
<gene>
    <name evidence="3" type="ORF">CAMGR0001_0513</name>
</gene>
<dbReference type="PANTHER" id="PTHR30121">
    <property type="entry name" value="UNCHARACTERIZED PROTEIN YJGR-RELATED"/>
    <property type="match status" value="1"/>
</dbReference>
<evidence type="ECO:0000256" key="1">
    <source>
        <dbReference type="SAM" id="Coils"/>
    </source>
</evidence>
<organism evidence="3 4">
    <name type="scientific">Campylobacter gracilis RM3268</name>
    <dbReference type="NCBI Taxonomy" id="553220"/>
    <lineage>
        <taxon>Bacteria</taxon>
        <taxon>Pseudomonadati</taxon>
        <taxon>Campylobacterota</taxon>
        <taxon>Epsilonproteobacteria</taxon>
        <taxon>Campylobacterales</taxon>
        <taxon>Campylobacteraceae</taxon>
        <taxon>Campylobacter</taxon>
    </lineage>
</organism>
<feature type="coiled-coil region" evidence="1">
    <location>
        <begin position="694"/>
        <end position="732"/>
    </location>
</feature>
<dbReference type="STRING" id="824.CGRAC_1836"/>
<reference evidence="3 4" key="1">
    <citation type="submission" date="2009-07" db="EMBL/GenBank/DDBJ databases">
        <authorList>
            <person name="Madupu R."/>
            <person name="Sebastian Y."/>
            <person name="Durkin A.S."/>
            <person name="Torralba M."/>
            <person name="Methe B."/>
            <person name="Sutton G.G."/>
            <person name="Strausberg R.L."/>
            <person name="Nelson K.E."/>
        </authorList>
    </citation>
    <scope>NUCLEOTIDE SEQUENCE [LARGE SCALE GENOMIC DNA]</scope>
    <source>
        <strain evidence="3 4">RM3268</strain>
    </source>
</reference>
<accession>C8PHR7</accession>
<dbReference type="InterPro" id="IPR002789">
    <property type="entry name" value="HerA_central"/>
</dbReference>
<evidence type="ECO:0000313" key="3">
    <source>
        <dbReference type="EMBL" id="EEV17681.1"/>
    </source>
</evidence>
<keyword evidence="4" id="KW-1185">Reference proteome</keyword>
<keyword evidence="1" id="KW-0175">Coiled coil</keyword>
<dbReference type="eggNOG" id="COG0433">
    <property type="taxonomic scope" value="Bacteria"/>
</dbReference>
<dbReference type="SUPFAM" id="SSF52540">
    <property type="entry name" value="P-loop containing nucleoside triphosphate hydrolases"/>
    <property type="match status" value="1"/>
</dbReference>
<dbReference type="InterPro" id="IPR027417">
    <property type="entry name" value="P-loop_NTPase"/>
</dbReference>
<proteinExistence type="predicted"/>